<feature type="signal peptide" evidence="1">
    <location>
        <begin position="1"/>
        <end position="27"/>
    </location>
</feature>
<organism evidence="2 3">
    <name type="scientific">Brevundimonas vitisensis</name>
    <dbReference type="NCBI Taxonomy" id="2800818"/>
    <lineage>
        <taxon>Bacteria</taxon>
        <taxon>Pseudomonadati</taxon>
        <taxon>Pseudomonadota</taxon>
        <taxon>Alphaproteobacteria</taxon>
        <taxon>Caulobacterales</taxon>
        <taxon>Caulobacteraceae</taxon>
        <taxon>Brevundimonas</taxon>
    </lineage>
</organism>
<proteinExistence type="predicted"/>
<keyword evidence="1" id="KW-0732">Signal</keyword>
<sequence>MVIARTLLMLIGALGVLFLGAIPTAMADSPPAPCHEMVAAGHDDRAPQPDQRMKSFICCVTCIAAPAITPADRSGFAARAMRLQPTARILPVGLRLSPETGPPKA</sequence>
<feature type="chain" id="PRO_5045619514" description="DUF2946 domain-containing protein" evidence="1">
    <location>
        <begin position="28"/>
        <end position="105"/>
    </location>
</feature>
<evidence type="ECO:0000313" key="3">
    <source>
        <dbReference type="Proteomes" id="UP000595448"/>
    </source>
</evidence>
<keyword evidence="3" id="KW-1185">Reference proteome</keyword>
<dbReference type="EMBL" id="CP067977">
    <property type="protein sequence ID" value="QQQ19256.1"/>
    <property type="molecule type" value="Genomic_DNA"/>
</dbReference>
<dbReference type="Proteomes" id="UP000595448">
    <property type="component" value="Chromosome"/>
</dbReference>
<accession>A0ABX7BNX6</accession>
<evidence type="ECO:0008006" key="4">
    <source>
        <dbReference type="Google" id="ProtNLM"/>
    </source>
</evidence>
<gene>
    <name evidence="2" type="ORF">JIP62_03835</name>
</gene>
<name>A0ABX7BNX6_9CAUL</name>
<evidence type="ECO:0000256" key="1">
    <source>
        <dbReference type="SAM" id="SignalP"/>
    </source>
</evidence>
<reference evidence="2 3" key="1">
    <citation type="submission" date="2021-01" db="EMBL/GenBank/DDBJ databases">
        <title>Brevundimonas vitis sp. nov., an bacterium isolated from grape (Vitis vinifera).</title>
        <authorList>
            <person name="Jiang L."/>
            <person name="Lee J."/>
        </authorList>
    </citation>
    <scope>NUCLEOTIDE SEQUENCE [LARGE SCALE GENOMIC DNA]</scope>
    <source>
        <strain evidence="2 3">GRTSA-9</strain>
    </source>
</reference>
<protein>
    <recommendedName>
        <fullName evidence="4">DUF2946 domain-containing protein</fullName>
    </recommendedName>
</protein>
<evidence type="ECO:0000313" key="2">
    <source>
        <dbReference type="EMBL" id="QQQ19256.1"/>
    </source>
</evidence>
<dbReference type="RefSeq" id="WP_201103607.1">
    <property type="nucleotide sequence ID" value="NZ_CP067977.1"/>
</dbReference>